<keyword evidence="3" id="KW-1185">Reference proteome</keyword>
<accession>A0AAD6PY88</accession>
<evidence type="ECO:0000256" key="1">
    <source>
        <dbReference type="SAM" id="MobiDB-lite"/>
    </source>
</evidence>
<comment type="caution">
    <text evidence="2">The sequence shown here is derived from an EMBL/GenBank/DDBJ whole genome shotgun (WGS) entry which is preliminary data.</text>
</comment>
<dbReference type="Proteomes" id="UP001164929">
    <property type="component" value="Chromosome 14"/>
</dbReference>
<sequence length="130" mass="15354">MVLKKPKVMRNERNLPNRQKTHESFNHEMAHKSQKRKQLRKSEDKKQHPKTANKIFTDRSEVVDLLKKTCASQTTRPVLFNSYSTGEVKRKKKSEGRFGNLTKLAKNPEGLYQRRNWKGIKMTRKGTRFV</sequence>
<reference evidence="2" key="1">
    <citation type="journal article" date="2023" name="Mol. Ecol. Resour.">
        <title>Chromosome-level genome assembly of a triploid poplar Populus alba 'Berolinensis'.</title>
        <authorList>
            <person name="Chen S."/>
            <person name="Yu Y."/>
            <person name="Wang X."/>
            <person name="Wang S."/>
            <person name="Zhang T."/>
            <person name="Zhou Y."/>
            <person name="He R."/>
            <person name="Meng N."/>
            <person name="Wang Y."/>
            <person name="Liu W."/>
            <person name="Liu Z."/>
            <person name="Liu J."/>
            <person name="Guo Q."/>
            <person name="Huang H."/>
            <person name="Sederoff R.R."/>
            <person name="Wang G."/>
            <person name="Qu G."/>
            <person name="Chen S."/>
        </authorList>
    </citation>
    <scope>NUCLEOTIDE SEQUENCE</scope>
    <source>
        <strain evidence="2">SC-2020</strain>
    </source>
</reference>
<proteinExistence type="predicted"/>
<evidence type="ECO:0000313" key="2">
    <source>
        <dbReference type="EMBL" id="KAJ6972187.1"/>
    </source>
</evidence>
<name>A0AAD6PY88_9ROSI</name>
<feature type="region of interest" description="Disordered" evidence="1">
    <location>
        <begin position="1"/>
        <end position="54"/>
    </location>
</feature>
<protein>
    <submittedName>
        <fullName evidence="2">Uncharacterized protein</fullName>
    </submittedName>
</protein>
<evidence type="ECO:0000313" key="3">
    <source>
        <dbReference type="Proteomes" id="UP001164929"/>
    </source>
</evidence>
<dbReference type="EMBL" id="JAQIZT010000014">
    <property type="protein sequence ID" value="KAJ6972187.1"/>
    <property type="molecule type" value="Genomic_DNA"/>
</dbReference>
<organism evidence="2 3">
    <name type="scientific">Populus alba x Populus x berolinensis</name>
    <dbReference type="NCBI Taxonomy" id="444605"/>
    <lineage>
        <taxon>Eukaryota</taxon>
        <taxon>Viridiplantae</taxon>
        <taxon>Streptophyta</taxon>
        <taxon>Embryophyta</taxon>
        <taxon>Tracheophyta</taxon>
        <taxon>Spermatophyta</taxon>
        <taxon>Magnoliopsida</taxon>
        <taxon>eudicotyledons</taxon>
        <taxon>Gunneridae</taxon>
        <taxon>Pentapetalae</taxon>
        <taxon>rosids</taxon>
        <taxon>fabids</taxon>
        <taxon>Malpighiales</taxon>
        <taxon>Salicaceae</taxon>
        <taxon>Saliceae</taxon>
        <taxon>Populus</taxon>
    </lineage>
</organism>
<dbReference type="AlphaFoldDB" id="A0AAD6PY88"/>
<gene>
    <name evidence="2" type="ORF">NC653_032693</name>
</gene>
<feature type="compositionally biased region" description="Basic and acidic residues" evidence="1">
    <location>
        <begin position="9"/>
        <end position="31"/>
    </location>
</feature>